<gene>
    <name evidence="1" type="ORF">D4764_01G0014410</name>
</gene>
<protein>
    <submittedName>
        <fullName evidence="1">Spermatogenesis-associated protein 20</fullName>
    </submittedName>
</protein>
<dbReference type="AlphaFoldDB" id="A0A5C6PRS3"/>
<comment type="caution">
    <text evidence="1">The sequence shown here is derived from an EMBL/GenBank/DDBJ whole genome shotgun (WGS) entry which is preliminary data.</text>
</comment>
<evidence type="ECO:0000313" key="1">
    <source>
        <dbReference type="EMBL" id="TWW81626.1"/>
    </source>
</evidence>
<sequence>MSELSDRTSPEMRGIIRTHPVSYPAQSAPTLERCHATLCPVRGTLPGPVLMLIDGDEDSSLQQRLPALYSITQQDDVATAYICHNFTCSLPVTDPQELRRLLLDETSKRQAE</sequence>
<keyword evidence="2" id="KW-1185">Reference proteome</keyword>
<dbReference type="EMBL" id="RHFK02000001">
    <property type="protein sequence ID" value="TWW81626.1"/>
    <property type="molecule type" value="Genomic_DNA"/>
</dbReference>
<reference evidence="1 2" key="1">
    <citation type="submission" date="2019-04" db="EMBL/GenBank/DDBJ databases">
        <title>Chromosome genome assembly for Takifugu flavidus.</title>
        <authorList>
            <person name="Xiao S."/>
        </authorList>
    </citation>
    <scope>NUCLEOTIDE SEQUENCE [LARGE SCALE GENOMIC DNA]</scope>
    <source>
        <strain evidence="1">HTHZ2018</strain>
        <tissue evidence="1">Muscle</tissue>
    </source>
</reference>
<accession>A0A5C6PRS3</accession>
<dbReference type="Proteomes" id="UP000324091">
    <property type="component" value="Chromosome 1"/>
</dbReference>
<evidence type="ECO:0000313" key="2">
    <source>
        <dbReference type="Proteomes" id="UP000324091"/>
    </source>
</evidence>
<organism evidence="1 2">
    <name type="scientific">Takifugu flavidus</name>
    <name type="common">sansaifugu</name>
    <dbReference type="NCBI Taxonomy" id="433684"/>
    <lineage>
        <taxon>Eukaryota</taxon>
        <taxon>Metazoa</taxon>
        <taxon>Chordata</taxon>
        <taxon>Craniata</taxon>
        <taxon>Vertebrata</taxon>
        <taxon>Euteleostomi</taxon>
        <taxon>Actinopterygii</taxon>
        <taxon>Neopterygii</taxon>
        <taxon>Teleostei</taxon>
        <taxon>Neoteleostei</taxon>
        <taxon>Acanthomorphata</taxon>
        <taxon>Eupercaria</taxon>
        <taxon>Tetraodontiformes</taxon>
        <taxon>Tetradontoidea</taxon>
        <taxon>Tetraodontidae</taxon>
        <taxon>Takifugu</taxon>
    </lineage>
</organism>
<name>A0A5C6PRS3_9TELE</name>
<proteinExistence type="predicted"/>